<dbReference type="InterPro" id="IPR023415">
    <property type="entry name" value="LDLR_class-A_CS"/>
</dbReference>
<evidence type="ECO:0000259" key="20">
    <source>
        <dbReference type="PROSITE" id="PS50119"/>
    </source>
</evidence>
<organism evidence="21 22">
    <name type="scientific">Solea senegalensis</name>
    <name type="common">Senegalese sole</name>
    <dbReference type="NCBI Taxonomy" id="28829"/>
    <lineage>
        <taxon>Eukaryota</taxon>
        <taxon>Metazoa</taxon>
        <taxon>Chordata</taxon>
        <taxon>Craniata</taxon>
        <taxon>Vertebrata</taxon>
        <taxon>Euteleostomi</taxon>
        <taxon>Actinopterygii</taxon>
        <taxon>Neopterygii</taxon>
        <taxon>Teleostei</taxon>
        <taxon>Neoteleostei</taxon>
        <taxon>Acanthomorphata</taxon>
        <taxon>Carangaria</taxon>
        <taxon>Pleuronectiformes</taxon>
        <taxon>Pleuronectoidei</taxon>
        <taxon>Soleidae</taxon>
        <taxon>Solea</taxon>
    </lineage>
</organism>
<feature type="transmembrane region" description="Helical" evidence="19">
    <location>
        <begin position="699"/>
        <end position="721"/>
    </location>
</feature>
<feature type="region of interest" description="Disordered" evidence="18">
    <location>
        <begin position="822"/>
        <end position="881"/>
    </location>
</feature>
<dbReference type="PANTHER" id="PTHR24270">
    <property type="entry name" value="LOW-DENSITY LIPOPROTEIN RECEPTOR-RELATED"/>
    <property type="match status" value="1"/>
</dbReference>
<dbReference type="GO" id="GO:0008270">
    <property type="term" value="F:zinc ion binding"/>
    <property type="evidence" value="ECO:0007669"/>
    <property type="project" value="UniProtKB-KW"/>
</dbReference>
<dbReference type="PANTHER" id="PTHR24270:SF24">
    <property type="entry name" value="LOW-DENSITY LIPOPROTEIN RECEPTOR CLASS A DOMAIN-CONTAINING PROTEIN 3"/>
    <property type="match status" value="1"/>
</dbReference>
<evidence type="ECO:0000256" key="9">
    <source>
        <dbReference type="ARBA" id="ARBA00022989"/>
    </source>
</evidence>
<evidence type="ECO:0000256" key="18">
    <source>
        <dbReference type="SAM" id="MobiDB-lite"/>
    </source>
</evidence>
<reference evidence="21 22" key="1">
    <citation type="journal article" date="2021" name="Sci. Rep.">
        <title>Chromosome anchoring in Senegalese sole (Solea senegalensis) reveals sex-associated markers and genome rearrangements in flatfish.</title>
        <authorList>
            <person name="Guerrero-Cozar I."/>
            <person name="Gomez-Garrido J."/>
            <person name="Berbel C."/>
            <person name="Martinez-Blanch J.F."/>
            <person name="Alioto T."/>
            <person name="Claros M.G."/>
            <person name="Gagnaire P.A."/>
            <person name="Manchado M."/>
        </authorList>
    </citation>
    <scope>NUCLEOTIDE SEQUENCE [LARGE SCALE GENOMIC DNA]</scope>
    <source>
        <strain evidence="21">Sse05_10M</strain>
    </source>
</reference>
<keyword evidence="12 21" id="KW-0675">Receptor</keyword>
<dbReference type="SMART" id="SM00192">
    <property type="entry name" value="LDLa"/>
    <property type="match status" value="3"/>
</dbReference>
<dbReference type="PROSITE" id="PS50068">
    <property type="entry name" value="LDLRA_2"/>
    <property type="match status" value="3"/>
</dbReference>
<evidence type="ECO:0000256" key="14">
    <source>
        <dbReference type="ARBA" id="ARBA00023288"/>
    </source>
</evidence>
<keyword evidence="11 17" id="KW-1015">Disulfide bond</keyword>
<evidence type="ECO:0000256" key="2">
    <source>
        <dbReference type="ARBA" id="ARBA00009939"/>
    </source>
</evidence>
<dbReference type="Pfam" id="PF00057">
    <property type="entry name" value="Ldl_recept_a"/>
    <property type="match status" value="3"/>
</dbReference>
<evidence type="ECO:0000313" key="21">
    <source>
        <dbReference type="EMBL" id="KAG7521602.1"/>
    </source>
</evidence>
<dbReference type="CDD" id="cd00112">
    <property type="entry name" value="LDLa"/>
    <property type="match status" value="3"/>
</dbReference>
<dbReference type="InterPro" id="IPR000315">
    <property type="entry name" value="Znf_B-box"/>
</dbReference>
<evidence type="ECO:0000256" key="13">
    <source>
        <dbReference type="ARBA" id="ARBA00023180"/>
    </source>
</evidence>
<sequence length="881" mass="97054">MKMEITITDGKVVKLSQTVEMIYERSHYSLFIETKAVLRKLAQQANSSTDFIFAQQATERRETSGESKNNDESVHTATLLIPRILIMDNNGGPQEGAMGVKMEELPQIDGLCDSCEPDEAQPATHVCHVCSFAFCPLHSERHASRTHHPLQPYNHEGTQADRLYREVDFGGKSEDEASAERAAERAINQDNIASLGVEECNGAEEESGAQNDLPLAANQADEAVGAEAGQEAMAAGEVRRRDTVTVERLRCKEHGEEGSLYCKPDEKIICVVCAVQGEHKDHEMITLHEAYVWQKSRLGYDLVSRTQQAAENIKIKWTSGEMTTDELEDYVTEQFDELRKLVLLEQKRTLHLVDLKEAFLTASAAEKIAEISVETERLQKELVNITDQLCLLEKAEAESASPAVIAAALAVPGPSQKYKRGTEARPRLPDPRADPINPQDLEDDDSGPSMDHAPQLYLLLVQVHLTESQEETQINTSAAVRTFSLLGSRRIQRDCERWSCTKFLAPRRGSYSEGRPGLLVATGDRMMWIWYLLLGSGSGSRTVESQLLPGNNFTTECNIPGNFMCGDGRCVPGGWQCDGLPDCFDRSDEKGCPKVKSKCAPTFFACANGVHCIIGRFRCNGFSDCPDGSDEENCTGNPLVCSESRFKCRNGRCVDRSFLCNGQDNCQDNSDEELCLTTAEAPGQDFVTLDYRLRYYPSITYAVIGSAVIFVLVVALLALVVHHQRKRSVLLPRGVRGGSHHHHHHQPLLLSRLVILDRGHGHPGGPGLSPSSSLTTGQYSSTTQALQLLSGTLYPSGLSVDSPPSYSQAVLDVSRPPWFDLPPPPYLPDRDLPSADELPEYEATQDPLNHHPACPTAPSTQRTVASGSQLSSGTREESEQH</sequence>
<comment type="caution">
    <text evidence="21">The sequence shown here is derived from an EMBL/GenBank/DDBJ whole genome shotgun (WGS) entry which is preliminary data.</text>
</comment>
<name>A0AAV6SWT4_SOLSE</name>
<proteinExistence type="inferred from homology"/>
<dbReference type="AlphaFoldDB" id="A0AAV6SWT4"/>
<feature type="disulfide bond" evidence="17">
    <location>
        <begin position="565"/>
        <end position="583"/>
    </location>
</feature>
<keyword evidence="7 16" id="KW-0479">Metal-binding</keyword>
<evidence type="ECO:0000256" key="15">
    <source>
        <dbReference type="ARBA" id="ARBA00074720"/>
    </source>
</evidence>
<keyword evidence="4 19" id="KW-0812">Transmembrane</keyword>
<dbReference type="SMART" id="SM00336">
    <property type="entry name" value="BBOX"/>
    <property type="match status" value="1"/>
</dbReference>
<comment type="subcellular location">
    <subcellularLocation>
        <location evidence="1">Cell membrane</location>
        <topology evidence="1">Single-pass type I membrane protein</topology>
    </subcellularLocation>
</comment>
<feature type="disulfide bond" evidence="17">
    <location>
        <begin position="619"/>
        <end position="634"/>
    </location>
</feature>
<comment type="caution">
    <text evidence="17">Lacks conserved residue(s) required for the propagation of feature annotation.</text>
</comment>
<comment type="similarity">
    <text evidence="2">Belongs to the LDLR family.</text>
</comment>
<evidence type="ECO:0000256" key="11">
    <source>
        <dbReference type="ARBA" id="ARBA00023157"/>
    </source>
</evidence>
<dbReference type="Pfam" id="PF00643">
    <property type="entry name" value="zf-B_box"/>
    <property type="match status" value="1"/>
</dbReference>
<keyword evidence="13" id="KW-0325">Glycoprotein</keyword>
<dbReference type="FunFam" id="4.10.400.10:FF:000104">
    <property type="entry name" value="Low-density lipoprotein receptor class A domain-containing protein 3"/>
    <property type="match status" value="1"/>
</dbReference>
<keyword evidence="14 21" id="KW-0449">Lipoprotein</keyword>
<dbReference type="PROSITE" id="PS01209">
    <property type="entry name" value="LDLRA_1"/>
    <property type="match status" value="1"/>
</dbReference>
<evidence type="ECO:0000256" key="17">
    <source>
        <dbReference type="PROSITE-ProRule" id="PRU00124"/>
    </source>
</evidence>
<evidence type="ECO:0000256" key="4">
    <source>
        <dbReference type="ARBA" id="ARBA00022692"/>
    </source>
</evidence>
<accession>A0AAV6SWT4</accession>
<evidence type="ECO:0000256" key="7">
    <source>
        <dbReference type="ARBA" id="ARBA00022771"/>
    </source>
</evidence>
<feature type="disulfide bond" evidence="17">
    <location>
        <begin position="577"/>
        <end position="592"/>
    </location>
</feature>
<dbReference type="InterPro" id="IPR002172">
    <property type="entry name" value="LDrepeatLR_classA_rpt"/>
</dbReference>
<evidence type="ECO:0000256" key="6">
    <source>
        <dbReference type="ARBA" id="ARBA00022737"/>
    </source>
</evidence>
<evidence type="ECO:0000313" key="22">
    <source>
        <dbReference type="Proteomes" id="UP000693946"/>
    </source>
</evidence>
<keyword evidence="10 19" id="KW-0472">Membrane</keyword>
<evidence type="ECO:0000256" key="1">
    <source>
        <dbReference type="ARBA" id="ARBA00004251"/>
    </source>
</evidence>
<keyword evidence="5" id="KW-0732">Signal</keyword>
<protein>
    <recommendedName>
        <fullName evidence="15">Low-density lipoprotein receptor class A domain-containing protein 3</fullName>
    </recommendedName>
</protein>
<evidence type="ECO:0000256" key="3">
    <source>
        <dbReference type="ARBA" id="ARBA00022475"/>
    </source>
</evidence>
<feature type="disulfide bond" evidence="17">
    <location>
        <begin position="660"/>
        <end position="675"/>
    </location>
</feature>
<dbReference type="GO" id="GO:0006898">
    <property type="term" value="P:receptor-mediated endocytosis"/>
    <property type="evidence" value="ECO:0007669"/>
    <property type="project" value="TreeGrafter"/>
</dbReference>
<evidence type="ECO:0000256" key="12">
    <source>
        <dbReference type="ARBA" id="ARBA00023170"/>
    </source>
</evidence>
<feature type="compositionally biased region" description="Polar residues" evidence="18">
    <location>
        <begin position="857"/>
        <end position="873"/>
    </location>
</feature>
<feature type="compositionally biased region" description="Basic and acidic residues" evidence="18">
    <location>
        <begin position="420"/>
        <end position="433"/>
    </location>
</feature>
<gene>
    <name evidence="21" type="ORF">JOB18_002178</name>
</gene>
<dbReference type="EMBL" id="JAGKHQ010000002">
    <property type="protein sequence ID" value="KAG7521602.1"/>
    <property type="molecule type" value="Genomic_DNA"/>
</dbReference>
<keyword evidence="6" id="KW-0677">Repeat</keyword>
<dbReference type="InterPro" id="IPR050685">
    <property type="entry name" value="LDLR"/>
</dbReference>
<feature type="region of interest" description="Disordered" evidence="18">
    <location>
        <begin position="415"/>
        <end position="448"/>
    </location>
</feature>
<evidence type="ECO:0000256" key="16">
    <source>
        <dbReference type="PROSITE-ProRule" id="PRU00024"/>
    </source>
</evidence>
<keyword evidence="7 16" id="KW-0863">Zinc-finger</keyword>
<dbReference type="Proteomes" id="UP000693946">
    <property type="component" value="Linkage Group LG10"/>
</dbReference>
<dbReference type="PROSITE" id="PS50119">
    <property type="entry name" value="ZF_BBOX"/>
    <property type="match status" value="1"/>
</dbReference>
<feature type="disulfide bond" evidence="17">
    <location>
        <begin position="648"/>
        <end position="666"/>
    </location>
</feature>
<evidence type="ECO:0000256" key="5">
    <source>
        <dbReference type="ARBA" id="ARBA00022729"/>
    </source>
</evidence>
<evidence type="ECO:0000256" key="10">
    <source>
        <dbReference type="ARBA" id="ARBA00023136"/>
    </source>
</evidence>
<keyword evidence="8" id="KW-0862">Zinc</keyword>
<keyword evidence="22" id="KW-1185">Reference proteome</keyword>
<evidence type="ECO:0000256" key="8">
    <source>
        <dbReference type="ARBA" id="ARBA00022833"/>
    </source>
</evidence>
<keyword evidence="3" id="KW-1003">Cell membrane</keyword>
<dbReference type="GO" id="GO:0005886">
    <property type="term" value="C:plasma membrane"/>
    <property type="evidence" value="ECO:0007669"/>
    <property type="project" value="UniProtKB-SubCell"/>
</dbReference>
<evidence type="ECO:0000256" key="19">
    <source>
        <dbReference type="SAM" id="Phobius"/>
    </source>
</evidence>
<feature type="disulfide bond" evidence="17">
    <location>
        <begin position="641"/>
        <end position="653"/>
    </location>
</feature>
<feature type="domain" description="B box-type" evidence="20">
    <location>
        <begin position="246"/>
        <end position="287"/>
    </location>
</feature>
<keyword evidence="9 19" id="KW-1133">Transmembrane helix</keyword>